<dbReference type="InterPro" id="IPR000644">
    <property type="entry name" value="CBS_dom"/>
</dbReference>
<dbReference type="RefSeq" id="WP_010874516.1">
    <property type="nucleotide sequence ID" value="NZ_CP010546.1"/>
</dbReference>
<keyword evidence="6 8" id="KW-0472">Membrane</keyword>
<gene>
    <name evidence="12" type="ordered locus">MPNE_0188</name>
</gene>
<organism evidence="12 13">
    <name type="scientific">Mycoplasmoides pneumoniae (strain ATCC 15531 / DSM 23978 / CIP 103766 / NBRC 14401 / NCTC 10119 / FH)</name>
    <name type="common">Mycoplasma pneumoniae</name>
    <dbReference type="NCBI Taxonomy" id="722438"/>
    <lineage>
        <taxon>Bacteria</taxon>
        <taxon>Bacillati</taxon>
        <taxon>Mycoplasmatota</taxon>
        <taxon>Mycoplasmoidales</taxon>
        <taxon>Mycoplasmoidaceae</taxon>
        <taxon>Mycoplasmoides</taxon>
    </lineage>
</organism>
<evidence type="ECO:0000259" key="11">
    <source>
        <dbReference type="PROSITE" id="PS51846"/>
    </source>
</evidence>
<proteinExistence type="predicted"/>
<dbReference type="GO" id="GO:0005886">
    <property type="term" value="C:plasma membrane"/>
    <property type="evidence" value="ECO:0007669"/>
    <property type="project" value="TreeGrafter"/>
</dbReference>
<evidence type="ECO:0000256" key="1">
    <source>
        <dbReference type="ARBA" id="ARBA00004141"/>
    </source>
</evidence>
<feature type="transmembrane region" description="Helical" evidence="9">
    <location>
        <begin position="67"/>
        <end position="89"/>
    </location>
</feature>
<feature type="transmembrane region" description="Helical" evidence="9">
    <location>
        <begin position="101"/>
        <end position="119"/>
    </location>
</feature>
<evidence type="ECO:0000313" key="12">
    <source>
        <dbReference type="EMBL" id="ADK87031.1"/>
    </source>
</evidence>
<evidence type="ECO:0000256" key="3">
    <source>
        <dbReference type="ARBA" id="ARBA00022737"/>
    </source>
</evidence>
<dbReference type="InterPro" id="IPR002550">
    <property type="entry name" value="CNNM"/>
</dbReference>
<dbReference type="PROSITE" id="PS51846">
    <property type="entry name" value="CNNM"/>
    <property type="match status" value="1"/>
</dbReference>
<dbReference type="HOGENOM" id="CLU_015237_4_1_14"/>
<evidence type="ECO:0000256" key="7">
    <source>
        <dbReference type="PROSITE-ProRule" id="PRU00703"/>
    </source>
</evidence>
<evidence type="ECO:0000256" key="5">
    <source>
        <dbReference type="ARBA" id="ARBA00023122"/>
    </source>
</evidence>
<evidence type="ECO:0000256" key="2">
    <source>
        <dbReference type="ARBA" id="ARBA00022692"/>
    </source>
</evidence>
<feature type="domain" description="CBS" evidence="10">
    <location>
        <begin position="210"/>
        <end position="270"/>
    </location>
</feature>
<evidence type="ECO:0000256" key="9">
    <source>
        <dbReference type="SAM" id="Phobius"/>
    </source>
</evidence>
<name>A0A0H3DMP0_MYCPB</name>
<dbReference type="SMART" id="SM00116">
    <property type="entry name" value="CBS"/>
    <property type="match status" value="2"/>
</dbReference>
<dbReference type="PANTHER" id="PTHR22777">
    <property type="entry name" value="HEMOLYSIN-RELATED"/>
    <property type="match status" value="1"/>
</dbReference>
<dbReference type="InterPro" id="IPR046342">
    <property type="entry name" value="CBS_dom_sf"/>
</dbReference>
<dbReference type="SUPFAM" id="SSF54631">
    <property type="entry name" value="CBS-domain pair"/>
    <property type="match status" value="1"/>
</dbReference>
<protein>
    <recommendedName>
        <fullName evidence="14">HlyC/CorC family transporter</fullName>
    </recommendedName>
</protein>
<dbReference type="PaxDb" id="722438-MPNE_0188"/>
<dbReference type="PROSITE" id="PS51371">
    <property type="entry name" value="CBS"/>
    <property type="match status" value="2"/>
</dbReference>
<dbReference type="PANTHER" id="PTHR22777:SF17">
    <property type="entry name" value="UPF0053 PROTEIN SLL0260"/>
    <property type="match status" value="1"/>
</dbReference>
<dbReference type="Gene3D" id="3.10.580.10">
    <property type="entry name" value="CBS-domain"/>
    <property type="match status" value="1"/>
</dbReference>
<evidence type="ECO:0000256" key="8">
    <source>
        <dbReference type="PROSITE-ProRule" id="PRU01193"/>
    </source>
</evidence>
<dbReference type="GeneID" id="66609193"/>
<dbReference type="AlphaFoldDB" id="A0A0H3DMP0"/>
<evidence type="ECO:0000256" key="6">
    <source>
        <dbReference type="ARBA" id="ARBA00023136"/>
    </source>
</evidence>
<evidence type="ECO:0000256" key="4">
    <source>
        <dbReference type="ARBA" id="ARBA00022989"/>
    </source>
</evidence>
<dbReference type="STRING" id="722438.F539_00915"/>
<comment type="subcellular location">
    <subcellularLocation>
        <location evidence="1">Membrane</location>
        <topology evidence="1">Multi-pass membrane protein</topology>
    </subcellularLocation>
</comment>
<dbReference type="Proteomes" id="UP000007756">
    <property type="component" value="Chromosome"/>
</dbReference>
<dbReference type="eggNOG" id="COG1253">
    <property type="taxonomic scope" value="Bacteria"/>
</dbReference>
<sequence length="424" mass="48528">MESAPSGGLLALIIISIILLACISAVVSAYETAITSITSYKWSNYVKTHNKQKKLTTKIVNHFQKNYSACLITILVANNIVAILVSNILFLALDQSIKNPAISSALNLLISGVLLLMLCEITPKTLARINIIRVLVYFAVVVYFFYILFWPITKLASIIFAKYEKAPPVSRRDVYFFIDEIEQNGLFTKEDGQLIKRTLIFDQVLVDQIMIKWNRVVYCYEGDPVKTIKEKFLHGQFSRMPVLDQTSNEVVGFIHLKDLFSSLEKSNEPFVLQELLYPAVLVSNTTPIKQALRQMRLHRAHLAVVQDKHHHTIGIVSMEDIIEELVGEIYDEHDEVEAVQTLDNNTWLVLPNVKAAFFFNKWIKRDLVKSKNMTIQRYLASFENDGLNTQNKLETPWFIAEAIVDSENPEQIRYEIRKKSDVVD</sequence>
<dbReference type="EMBL" id="CP002077">
    <property type="protein sequence ID" value="ADK87031.1"/>
    <property type="molecule type" value="Genomic_DNA"/>
</dbReference>
<keyword evidence="2 8" id="KW-0812">Transmembrane</keyword>
<dbReference type="InterPro" id="IPR044751">
    <property type="entry name" value="Ion_transp-like_CBS"/>
</dbReference>
<reference evidence="12 13" key="1">
    <citation type="journal article" date="2010" name="Appl. Environ. Microbiol.">
        <title>Targeted chromosomal knockouts in Mycoplasma pneumoniae.</title>
        <authorList>
            <person name="Krishnakumar R."/>
            <person name="Assad-Garcia N."/>
            <person name="Benders G.A."/>
            <person name="Phan Q."/>
            <person name="Montague M.G."/>
            <person name="Glass J.I."/>
        </authorList>
    </citation>
    <scope>NUCLEOTIDE SEQUENCE [LARGE SCALE GENOMIC DNA]</scope>
    <source>
        <strain evidence="13">ATCC 15531 / DSM 22911 / NBRC 14401 / NCTC 10119 / FH</strain>
    </source>
</reference>
<dbReference type="PATRIC" id="fig|722438.3.peg.182"/>
<feature type="transmembrane region" description="Helical" evidence="9">
    <location>
        <begin position="131"/>
        <end position="152"/>
    </location>
</feature>
<feature type="transmembrane region" description="Helical" evidence="9">
    <location>
        <begin position="6"/>
        <end position="30"/>
    </location>
</feature>
<dbReference type="CDD" id="cd04590">
    <property type="entry name" value="CBS_pair_CorC_HlyC_assoc"/>
    <property type="match status" value="1"/>
</dbReference>
<accession>A0A0H3DMP0</accession>
<dbReference type="KEGG" id="mpj:MPNE_0188"/>
<keyword evidence="3" id="KW-0677">Repeat</keyword>
<dbReference type="Pfam" id="PF01595">
    <property type="entry name" value="CNNM"/>
    <property type="match status" value="1"/>
</dbReference>
<evidence type="ECO:0000313" key="13">
    <source>
        <dbReference type="Proteomes" id="UP000007756"/>
    </source>
</evidence>
<evidence type="ECO:0000259" key="10">
    <source>
        <dbReference type="PROSITE" id="PS51371"/>
    </source>
</evidence>
<evidence type="ECO:0008006" key="14">
    <source>
        <dbReference type="Google" id="ProtNLM"/>
    </source>
</evidence>
<dbReference type="Pfam" id="PF00571">
    <property type="entry name" value="CBS"/>
    <property type="match status" value="2"/>
</dbReference>
<feature type="domain" description="CBS" evidence="10">
    <location>
        <begin position="275"/>
        <end position="335"/>
    </location>
</feature>
<dbReference type="SMR" id="A0A0H3DMP0"/>
<keyword evidence="4 8" id="KW-1133">Transmembrane helix</keyword>
<keyword evidence="5 7" id="KW-0129">CBS domain</keyword>
<feature type="domain" description="CNNM transmembrane" evidence="11">
    <location>
        <begin position="6"/>
        <end position="191"/>
    </location>
</feature>